<dbReference type="EMBL" id="BSUM01000005">
    <property type="protein sequence ID" value="GMA33770.1"/>
    <property type="molecule type" value="Genomic_DNA"/>
</dbReference>
<dbReference type="AlphaFoldDB" id="A0AA38CWP6"/>
<comment type="caution">
    <text evidence="1">The sequence shown here is derived from an EMBL/GenBank/DDBJ whole genome shotgun (WGS) entry which is preliminary data.</text>
</comment>
<accession>A0AA38CWP6</accession>
<proteinExistence type="predicted"/>
<keyword evidence="4" id="KW-1185">Reference proteome</keyword>
<evidence type="ECO:0000313" key="3">
    <source>
        <dbReference type="EMBL" id="GMA33770.1"/>
    </source>
</evidence>
<reference evidence="1" key="2">
    <citation type="submission" date="2023-02" db="EMBL/GenBank/DDBJ databases">
        <authorList>
            <person name="Sun Q."/>
            <person name="Mori K."/>
        </authorList>
    </citation>
    <scope>NUCLEOTIDE SEQUENCE</scope>
    <source>
        <strain evidence="1">NBRC 112290</strain>
    </source>
</reference>
<dbReference type="EMBL" id="BSUM01000004">
    <property type="protein sequence ID" value="GMA33707.1"/>
    <property type="molecule type" value="Genomic_DNA"/>
</dbReference>
<sequence>MAESVIPIARDVSDVNAWDGDSDILMQATNFVIASTDETLDYAYGQIDNKSMEVRREYAFPGGRLALIALTSDLKISPLDLDPSDAGSRNYPIIVDFWVLWDDDESTSIDVDRIRHDSSG</sequence>
<name>A0AA38CWP6_9MICO</name>
<protein>
    <submittedName>
        <fullName evidence="1">Uncharacterized protein</fullName>
    </submittedName>
</protein>
<reference evidence="1" key="1">
    <citation type="journal article" date="2014" name="Int. J. Syst. Evol. Microbiol.">
        <title>Complete genome sequence of Corynebacterium casei LMG S-19264T (=DSM 44701T), isolated from a smear-ripened cheese.</title>
        <authorList>
            <consortium name="US DOE Joint Genome Institute (JGI-PGF)"/>
            <person name="Walter F."/>
            <person name="Albersmeier A."/>
            <person name="Kalinowski J."/>
            <person name="Ruckert C."/>
        </authorList>
    </citation>
    <scope>NUCLEOTIDE SEQUENCE</scope>
    <source>
        <strain evidence="1">NBRC 112290</strain>
    </source>
</reference>
<dbReference type="Proteomes" id="UP001157161">
    <property type="component" value="Unassembled WGS sequence"/>
</dbReference>
<organism evidence="1 4">
    <name type="scientific">Litorihabitans aurantiacus</name>
    <dbReference type="NCBI Taxonomy" id="1930061"/>
    <lineage>
        <taxon>Bacteria</taxon>
        <taxon>Bacillati</taxon>
        <taxon>Actinomycetota</taxon>
        <taxon>Actinomycetes</taxon>
        <taxon>Micrococcales</taxon>
        <taxon>Beutenbergiaceae</taxon>
        <taxon>Litorihabitans</taxon>
    </lineage>
</organism>
<gene>
    <name evidence="1" type="ORF">GCM10025875_36320</name>
    <name evidence="2" type="ORF">GCM10025875_36990</name>
    <name evidence="3" type="ORF">GCM10025875_37620</name>
</gene>
<evidence type="ECO:0000313" key="2">
    <source>
        <dbReference type="EMBL" id="GMA33707.1"/>
    </source>
</evidence>
<evidence type="ECO:0000313" key="1">
    <source>
        <dbReference type="EMBL" id="GMA33640.1"/>
    </source>
</evidence>
<evidence type="ECO:0000313" key="4">
    <source>
        <dbReference type="Proteomes" id="UP001157161"/>
    </source>
</evidence>
<dbReference type="EMBL" id="BSUM01000003">
    <property type="protein sequence ID" value="GMA33640.1"/>
    <property type="molecule type" value="Genomic_DNA"/>
</dbReference>